<dbReference type="PANTHER" id="PTHR12862">
    <property type="entry name" value="BADF TYPE ATPASE DOMAIN-CONTAINING PROTEIN"/>
    <property type="match status" value="1"/>
</dbReference>
<dbReference type="Gene3D" id="1.10.720.160">
    <property type="match status" value="1"/>
</dbReference>
<comment type="caution">
    <text evidence="1">The sequence shown here is derived from an EMBL/GenBank/DDBJ whole genome shotgun (WGS) entry which is preliminary data.</text>
</comment>
<dbReference type="STRING" id="1503925.TH53_16015"/>
<dbReference type="PANTHER" id="PTHR12862:SF0">
    <property type="entry name" value="N-ACETYL-D-GLUCOSAMINE KINASE"/>
    <property type="match status" value="1"/>
</dbReference>
<reference evidence="1 2" key="1">
    <citation type="submission" date="2015-01" db="EMBL/GenBank/DDBJ databases">
        <title>Draft genome sequence of Pedobacter sp. NL19 isolated from sludge of an effluent treatment pond in an abandoned uranium mine.</title>
        <authorList>
            <person name="Santos T."/>
            <person name="Caetano T."/>
            <person name="Covas C."/>
            <person name="Cruz A."/>
            <person name="Mendo S."/>
        </authorList>
    </citation>
    <scope>NUCLEOTIDE SEQUENCE [LARGE SCALE GENOMIC DNA]</scope>
    <source>
        <strain evidence="1 2">NL19</strain>
    </source>
</reference>
<organism evidence="1 2">
    <name type="scientific">Pedobacter lusitanus</name>
    <dbReference type="NCBI Taxonomy" id="1503925"/>
    <lineage>
        <taxon>Bacteria</taxon>
        <taxon>Pseudomonadati</taxon>
        <taxon>Bacteroidota</taxon>
        <taxon>Sphingobacteriia</taxon>
        <taxon>Sphingobacteriales</taxon>
        <taxon>Sphingobacteriaceae</taxon>
        <taxon>Pedobacter</taxon>
    </lineage>
</organism>
<evidence type="ECO:0000313" key="2">
    <source>
        <dbReference type="Proteomes" id="UP000032049"/>
    </source>
</evidence>
<dbReference type="Gene3D" id="3.30.420.40">
    <property type="match status" value="2"/>
</dbReference>
<protein>
    <recommendedName>
        <fullName evidence="3">N-acetylglucosamine kinase</fullName>
    </recommendedName>
</protein>
<dbReference type="Proteomes" id="UP000032049">
    <property type="component" value="Unassembled WGS sequence"/>
</dbReference>
<evidence type="ECO:0008006" key="3">
    <source>
        <dbReference type="Google" id="ProtNLM"/>
    </source>
</evidence>
<dbReference type="GO" id="GO:0045127">
    <property type="term" value="F:N-acetylglucosamine kinase activity"/>
    <property type="evidence" value="ECO:0007669"/>
    <property type="project" value="InterPro"/>
</dbReference>
<name>A0A0D0F414_9SPHI</name>
<dbReference type="RefSeq" id="WP_041883347.1">
    <property type="nucleotide sequence ID" value="NZ_CP157278.1"/>
</dbReference>
<proteinExistence type="predicted"/>
<accession>A0A0D0F414</accession>
<keyword evidence="2" id="KW-1185">Reference proteome</keyword>
<dbReference type="InterPro" id="IPR039758">
    <property type="entry name" value="NAGK-like"/>
</dbReference>
<gene>
    <name evidence="1" type="ORF">TH53_16015</name>
</gene>
<dbReference type="InterPro" id="IPR043129">
    <property type="entry name" value="ATPase_NBD"/>
</dbReference>
<dbReference type="EMBL" id="JXRA01000067">
    <property type="protein sequence ID" value="KIO76288.1"/>
    <property type="molecule type" value="Genomic_DNA"/>
</dbReference>
<dbReference type="OrthoDB" id="871343at2"/>
<evidence type="ECO:0000313" key="1">
    <source>
        <dbReference type="EMBL" id="KIO76288.1"/>
    </source>
</evidence>
<dbReference type="AlphaFoldDB" id="A0A0D0F414"/>
<sequence length="280" mass="31518">MIAVVYSGSKTALWKIAKDGKTIAECSMPGINPFFVDQKSLLQQLNKKTILINNAEQIKKIHVFAAGATSLDRRNELVASLEMFFKHSKITVQDDLYGAAIAACFNKSGIVGILGSGANCAYFDGSKPEPNNYGLGFILSDEGSATYLGKMVLKYYLQEKLPADLMAKFSKKYDLSRSEILDKVYKKTMAQQFLSSFLDFFIENREHEYIQQLLDNAFQRYIDTYLLPTIKLHPGEEVHFVGIVAGNFQDRLRAVAKKNGIEITTITKEPIYNLLNYYSN</sequence>
<dbReference type="CDD" id="cd24079">
    <property type="entry name" value="ASKHA_NBD_PG1100-like"/>
    <property type="match status" value="1"/>
</dbReference>
<dbReference type="SUPFAM" id="SSF53067">
    <property type="entry name" value="Actin-like ATPase domain"/>
    <property type="match status" value="2"/>
</dbReference>